<evidence type="ECO:0000256" key="2">
    <source>
        <dbReference type="ARBA" id="ARBA00007639"/>
    </source>
</evidence>
<reference evidence="6" key="1">
    <citation type="submission" date="2021-02" db="EMBL/GenBank/DDBJ databases">
        <title>Abyssanaerobacter marinus gen.nov., sp., nov, anaerobic bacterium isolated from the Onnuri vent field of Indian Ocean and suggestion of Mogibacteriaceae fam. nov., and proposal of reclassification of ambiguous this family's genus member.</title>
        <authorList>
            <person name="Kim Y.J."/>
            <person name="Yang J.-A."/>
        </authorList>
    </citation>
    <scope>NUCLEOTIDE SEQUENCE</scope>
    <source>
        <strain evidence="6">DSM 2634</strain>
    </source>
</reference>
<comment type="subcellular location">
    <subcellularLocation>
        <location evidence="1">Cell envelope</location>
    </subcellularLocation>
</comment>
<evidence type="ECO:0000256" key="1">
    <source>
        <dbReference type="ARBA" id="ARBA00004196"/>
    </source>
</evidence>
<accession>A0A939IJA3</accession>
<dbReference type="InterPro" id="IPR028082">
    <property type="entry name" value="Peripla_BP_I"/>
</dbReference>
<evidence type="ECO:0000259" key="5">
    <source>
        <dbReference type="Pfam" id="PF13407"/>
    </source>
</evidence>
<feature type="signal peptide" evidence="4">
    <location>
        <begin position="1"/>
        <end position="26"/>
    </location>
</feature>
<dbReference type="Gene3D" id="3.40.50.2300">
    <property type="match status" value="2"/>
</dbReference>
<dbReference type="RefSeq" id="WP_206582187.1">
    <property type="nucleotide sequence ID" value="NZ_JAFJZZ010000002.1"/>
</dbReference>
<dbReference type="AlphaFoldDB" id="A0A939IJA3"/>
<dbReference type="InterPro" id="IPR025997">
    <property type="entry name" value="SBP_2_dom"/>
</dbReference>
<dbReference type="Pfam" id="PF13407">
    <property type="entry name" value="Peripla_BP_4"/>
    <property type="match status" value="1"/>
</dbReference>
<protein>
    <submittedName>
        <fullName evidence="6">Substrate-binding domain-containing protein</fullName>
    </submittedName>
</protein>
<dbReference type="PANTHER" id="PTHR46847">
    <property type="entry name" value="D-ALLOSE-BINDING PERIPLASMIC PROTEIN-RELATED"/>
    <property type="match status" value="1"/>
</dbReference>
<name>A0A939IJA3_CLOAM</name>
<dbReference type="Proteomes" id="UP000664545">
    <property type="component" value="Unassembled WGS sequence"/>
</dbReference>
<evidence type="ECO:0000256" key="4">
    <source>
        <dbReference type="SAM" id="SignalP"/>
    </source>
</evidence>
<evidence type="ECO:0000313" key="7">
    <source>
        <dbReference type="Proteomes" id="UP000664545"/>
    </source>
</evidence>
<evidence type="ECO:0000313" key="6">
    <source>
        <dbReference type="EMBL" id="MBN7773369.1"/>
    </source>
</evidence>
<feature type="chain" id="PRO_5039335732" evidence="4">
    <location>
        <begin position="27"/>
        <end position="321"/>
    </location>
</feature>
<dbReference type="SUPFAM" id="SSF53822">
    <property type="entry name" value="Periplasmic binding protein-like I"/>
    <property type="match status" value="1"/>
</dbReference>
<comment type="similarity">
    <text evidence="2">Belongs to the bacterial solute-binding protein 2 family.</text>
</comment>
<dbReference type="GO" id="GO:0030313">
    <property type="term" value="C:cell envelope"/>
    <property type="evidence" value="ECO:0007669"/>
    <property type="project" value="UniProtKB-SubCell"/>
</dbReference>
<evidence type="ECO:0000256" key="3">
    <source>
        <dbReference type="ARBA" id="ARBA00022729"/>
    </source>
</evidence>
<dbReference type="PANTHER" id="PTHR46847:SF1">
    <property type="entry name" value="D-ALLOSE-BINDING PERIPLASMIC PROTEIN-RELATED"/>
    <property type="match status" value="1"/>
</dbReference>
<organism evidence="6 7">
    <name type="scientific">Clostridium aminobutyricum</name>
    <dbReference type="NCBI Taxonomy" id="33953"/>
    <lineage>
        <taxon>Bacteria</taxon>
        <taxon>Bacillati</taxon>
        <taxon>Bacillota</taxon>
        <taxon>Clostridia</taxon>
        <taxon>Eubacteriales</taxon>
        <taxon>Clostridiaceae</taxon>
        <taxon>Clostridium</taxon>
    </lineage>
</organism>
<sequence length="321" mass="35250">MKKILRLIFSLVGVVFLIEISCGCSAAAVNNIGSTSVYKIGILTPAVEHGWVAAVPYYAEQRCKELNNQVEYKLFTAADSAEMASQLDELMAWGCDAIVAFPQWKGLEEPLQAVINQGVVVVNCDIQMNVNGIYSVIGDNNGMGSQSAQYIVDKIGKKGNVVLMDVSTEDSATEERKNAFVERMTKIAPDMNRIDCETTLTREAAQQDFTELLATYTKIDAVYSMDDETSIGVLQAIKKAKRTDIKVVTGGGGSQEYFELMSKNKKIWLQSALYSPSMAKDAVDTAVSVLKGQKIAPSRIIATSIVDRNNYEKYLDEDSPY</sequence>
<proteinExistence type="inferred from homology"/>
<keyword evidence="7" id="KW-1185">Reference proteome</keyword>
<gene>
    <name evidence="6" type="ORF">JYB65_08345</name>
</gene>
<dbReference type="EMBL" id="JAFJZZ010000002">
    <property type="protein sequence ID" value="MBN7773369.1"/>
    <property type="molecule type" value="Genomic_DNA"/>
</dbReference>
<dbReference type="GO" id="GO:0030246">
    <property type="term" value="F:carbohydrate binding"/>
    <property type="evidence" value="ECO:0007669"/>
    <property type="project" value="UniProtKB-ARBA"/>
</dbReference>
<comment type="caution">
    <text evidence="6">The sequence shown here is derived from an EMBL/GenBank/DDBJ whole genome shotgun (WGS) entry which is preliminary data.</text>
</comment>
<feature type="domain" description="Periplasmic binding protein" evidence="5">
    <location>
        <begin position="40"/>
        <end position="294"/>
    </location>
</feature>
<keyword evidence="3 4" id="KW-0732">Signal</keyword>